<keyword evidence="2" id="KW-1133">Transmembrane helix</keyword>
<keyword evidence="2" id="KW-0472">Membrane</keyword>
<feature type="transmembrane region" description="Helical" evidence="2">
    <location>
        <begin position="31"/>
        <end position="50"/>
    </location>
</feature>
<organism evidence="3 4">
    <name type="scientific">Chitinophaga caeni</name>
    <dbReference type="NCBI Taxonomy" id="2029983"/>
    <lineage>
        <taxon>Bacteria</taxon>
        <taxon>Pseudomonadati</taxon>
        <taxon>Bacteroidota</taxon>
        <taxon>Chitinophagia</taxon>
        <taxon>Chitinophagales</taxon>
        <taxon>Chitinophagaceae</taxon>
        <taxon>Chitinophaga</taxon>
    </lineage>
</organism>
<dbReference type="EMBL" id="CP023777">
    <property type="protein sequence ID" value="ATL46085.1"/>
    <property type="molecule type" value="Genomic_DNA"/>
</dbReference>
<evidence type="ECO:0000313" key="3">
    <source>
        <dbReference type="EMBL" id="ATL46085.1"/>
    </source>
</evidence>
<accession>A0A291QQ88</accession>
<name>A0A291QQ88_9BACT</name>
<reference evidence="3 4" key="1">
    <citation type="submission" date="2017-10" db="EMBL/GenBank/DDBJ databases">
        <title>Paenichitinophaga pekingensis gen. nov., sp. nov., isolated from activated sludge.</title>
        <authorList>
            <person name="Jin D."/>
            <person name="Kong X."/>
            <person name="Deng Y."/>
            <person name="Bai Z."/>
        </authorList>
    </citation>
    <scope>NUCLEOTIDE SEQUENCE [LARGE SCALE GENOMIC DNA]</scope>
    <source>
        <strain evidence="3 4">13</strain>
    </source>
</reference>
<dbReference type="PROSITE" id="PS00194">
    <property type="entry name" value="THIOREDOXIN_1"/>
    <property type="match status" value="1"/>
</dbReference>
<dbReference type="KEGG" id="cbae:COR50_02285"/>
<evidence type="ECO:0000256" key="2">
    <source>
        <dbReference type="SAM" id="Phobius"/>
    </source>
</evidence>
<dbReference type="AlphaFoldDB" id="A0A291QQ88"/>
<sequence>MKREKILTIVIIPVILLDATTLITGSELIPLRFPFATIFPVLGALLGYILSCRKLLLSIVYIVFITLFTVLSAYVFIPKLILQKSFRNDVSFNGNSIKNAVLLNPDKHPCYISSLLEKKVTLLEFYFVGCPPCEMKKNALDSLRKKVDSNKFQIIYICDGAVTSWDEFVKHGKKWEDQQQKYFYADSATITRLYQMERRSYPLEVILNEQLEAVSVHYGYNDIFRDLYLERTINIINREIQ</sequence>
<dbReference type="Gene3D" id="3.40.30.10">
    <property type="entry name" value="Glutaredoxin"/>
    <property type="match status" value="1"/>
</dbReference>
<protein>
    <recommendedName>
        <fullName evidence="5">Thioredoxin domain-containing protein</fullName>
    </recommendedName>
</protein>
<dbReference type="SUPFAM" id="SSF52833">
    <property type="entry name" value="Thioredoxin-like"/>
    <property type="match status" value="1"/>
</dbReference>
<keyword evidence="1" id="KW-0676">Redox-active center</keyword>
<gene>
    <name evidence="3" type="ORF">COR50_02285</name>
</gene>
<evidence type="ECO:0000256" key="1">
    <source>
        <dbReference type="ARBA" id="ARBA00023284"/>
    </source>
</evidence>
<keyword evidence="2" id="KW-0812">Transmembrane</keyword>
<dbReference type="InterPro" id="IPR017937">
    <property type="entry name" value="Thioredoxin_CS"/>
</dbReference>
<evidence type="ECO:0008006" key="5">
    <source>
        <dbReference type="Google" id="ProtNLM"/>
    </source>
</evidence>
<feature type="transmembrane region" description="Helical" evidence="2">
    <location>
        <begin position="56"/>
        <end position="77"/>
    </location>
</feature>
<feature type="transmembrane region" description="Helical" evidence="2">
    <location>
        <begin position="6"/>
        <end position="24"/>
    </location>
</feature>
<proteinExistence type="predicted"/>
<dbReference type="InterPro" id="IPR036249">
    <property type="entry name" value="Thioredoxin-like_sf"/>
</dbReference>
<dbReference type="Proteomes" id="UP000220133">
    <property type="component" value="Chromosome"/>
</dbReference>
<evidence type="ECO:0000313" key="4">
    <source>
        <dbReference type="Proteomes" id="UP000220133"/>
    </source>
</evidence>
<keyword evidence="4" id="KW-1185">Reference proteome</keyword>